<sequence length="70" mass="8895">MLSIKNTDLFLWFYQNLREFRIFLRKFSEKKLKKKEKFKSNTYVLHTKRFYKNLDEIFQRYLSDLFLCQI</sequence>
<evidence type="ECO:0000313" key="1">
    <source>
        <dbReference type="EMBL" id="RNA01803.1"/>
    </source>
</evidence>
<accession>A0A3M7PRZ4</accession>
<dbReference type="EMBL" id="REGN01009169">
    <property type="protein sequence ID" value="RNA01803.1"/>
    <property type="molecule type" value="Genomic_DNA"/>
</dbReference>
<evidence type="ECO:0000313" key="2">
    <source>
        <dbReference type="Proteomes" id="UP000276133"/>
    </source>
</evidence>
<comment type="caution">
    <text evidence="1">The sequence shown here is derived from an EMBL/GenBank/DDBJ whole genome shotgun (WGS) entry which is preliminary data.</text>
</comment>
<reference evidence="1 2" key="1">
    <citation type="journal article" date="2018" name="Sci. Rep.">
        <title>Genomic signatures of local adaptation to the degree of environmental predictability in rotifers.</title>
        <authorList>
            <person name="Franch-Gras L."/>
            <person name="Hahn C."/>
            <person name="Garcia-Roger E.M."/>
            <person name="Carmona M.J."/>
            <person name="Serra M."/>
            <person name="Gomez A."/>
        </authorList>
    </citation>
    <scope>NUCLEOTIDE SEQUENCE [LARGE SCALE GENOMIC DNA]</scope>
    <source>
        <strain evidence="1">HYR1</strain>
    </source>
</reference>
<protein>
    <submittedName>
        <fullName evidence="1">Uncharacterized protein</fullName>
    </submittedName>
</protein>
<dbReference type="AlphaFoldDB" id="A0A3M7PRZ4"/>
<name>A0A3M7PRZ4_BRAPC</name>
<dbReference type="Proteomes" id="UP000276133">
    <property type="component" value="Unassembled WGS sequence"/>
</dbReference>
<gene>
    <name evidence="1" type="ORF">BpHYR1_026345</name>
</gene>
<proteinExistence type="predicted"/>
<organism evidence="1 2">
    <name type="scientific">Brachionus plicatilis</name>
    <name type="common">Marine rotifer</name>
    <name type="synonym">Brachionus muelleri</name>
    <dbReference type="NCBI Taxonomy" id="10195"/>
    <lineage>
        <taxon>Eukaryota</taxon>
        <taxon>Metazoa</taxon>
        <taxon>Spiralia</taxon>
        <taxon>Gnathifera</taxon>
        <taxon>Rotifera</taxon>
        <taxon>Eurotatoria</taxon>
        <taxon>Monogononta</taxon>
        <taxon>Pseudotrocha</taxon>
        <taxon>Ploima</taxon>
        <taxon>Brachionidae</taxon>
        <taxon>Brachionus</taxon>
    </lineage>
</organism>
<keyword evidence="2" id="KW-1185">Reference proteome</keyword>